<reference evidence="1" key="1">
    <citation type="submission" date="2022-03" db="EMBL/GenBank/DDBJ databases">
        <authorList>
            <person name="Martin C."/>
        </authorList>
    </citation>
    <scope>NUCLEOTIDE SEQUENCE</scope>
</reference>
<protein>
    <submittedName>
        <fullName evidence="1">Uncharacterized protein</fullName>
    </submittedName>
</protein>
<name>A0A8J1Y9L2_OWEFU</name>
<comment type="caution">
    <text evidence="1">The sequence shown here is derived from an EMBL/GenBank/DDBJ whole genome shotgun (WGS) entry which is preliminary data.</text>
</comment>
<evidence type="ECO:0000313" key="2">
    <source>
        <dbReference type="Proteomes" id="UP000749559"/>
    </source>
</evidence>
<proteinExistence type="predicted"/>
<dbReference type="AlphaFoldDB" id="A0A8J1Y9L2"/>
<evidence type="ECO:0000313" key="1">
    <source>
        <dbReference type="EMBL" id="CAH1803219.1"/>
    </source>
</evidence>
<dbReference type="Proteomes" id="UP000749559">
    <property type="component" value="Unassembled WGS sequence"/>
</dbReference>
<organism evidence="1 2">
    <name type="scientific">Owenia fusiformis</name>
    <name type="common">Polychaete worm</name>
    <dbReference type="NCBI Taxonomy" id="6347"/>
    <lineage>
        <taxon>Eukaryota</taxon>
        <taxon>Metazoa</taxon>
        <taxon>Spiralia</taxon>
        <taxon>Lophotrochozoa</taxon>
        <taxon>Annelida</taxon>
        <taxon>Polychaeta</taxon>
        <taxon>Sedentaria</taxon>
        <taxon>Canalipalpata</taxon>
        <taxon>Sabellida</taxon>
        <taxon>Oweniida</taxon>
        <taxon>Oweniidae</taxon>
        <taxon>Owenia</taxon>
    </lineage>
</organism>
<keyword evidence="2" id="KW-1185">Reference proteome</keyword>
<accession>A0A8J1Y9L2</accession>
<sequence length="141" mass="16692">METVDMNEYSSNMANFKRIQSELFGQKKGNDIYKAQLKSYMKTIELLEQDVAEYKANNDQDFSQIIASQKRIDDLQSENNEFSKLIKDLTRKLEDQHQQICAYQDKIKNYVNMLPNTVYTSGYMEFLGMRNQFQNDYFATM</sequence>
<dbReference type="EMBL" id="CAIIXF020000346">
    <property type="protein sequence ID" value="CAH1803219.1"/>
    <property type="molecule type" value="Genomic_DNA"/>
</dbReference>
<gene>
    <name evidence="1" type="ORF">OFUS_LOCUS26830</name>
</gene>